<dbReference type="AlphaFoldDB" id="A0A4Z1NQZ4"/>
<feature type="compositionally biased region" description="Pro residues" evidence="1">
    <location>
        <begin position="163"/>
        <end position="173"/>
    </location>
</feature>
<sequence length="283" mass="28524">MKTTTLASLFSSAVFTNAQLAYDHSTQSLKCALPSGNYCVGDSMSQSYIAHCNAGIATISCCTSELSSLPPLGLKPTALCFQSSTTIGDASCALNGTIYTAKGPKALPAPVTPTEPIPAVTNTADEPPEECECHDGTNPLGPPESSGLISPPLSLPSETPASPIIPPSAPVSPPAVSTPESPIVPSAPSHPIVPPPASTPVSPIHPTAPAPSGYDGHAILPTGTAIPPKPTTTSQTSFLYTIGKPTSTPSSTVASPVQNTNAAERRGVPTAIIGVAGAVLMLF</sequence>
<gene>
    <name evidence="3" type="ORF">E6O75_ATG09857</name>
</gene>
<name>A0A4Z1NQZ4_9PEZI</name>
<evidence type="ECO:0000256" key="2">
    <source>
        <dbReference type="SAM" id="SignalP"/>
    </source>
</evidence>
<dbReference type="STRING" id="86259.A0A4Z1NQZ4"/>
<proteinExistence type="predicted"/>
<reference evidence="3 4" key="1">
    <citation type="submission" date="2019-04" db="EMBL/GenBank/DDBJ databases">
        <title>High contiguity whole genome sequence and gene annotation resource for two Venturia nashicola isolates.</title>
        <authorList>
            <person name="Prokchorchik M."/>
            <person name="Won K."/>
            <person name="Lee Y."/>
            <person name="Choi E.D."/>
            <person name="Segonzac C."/>
            <person name="Sohn K.H."/>
        </authorList>
    </citation>
    <scope>NUCLEOTIDE SEQUENCE [LARGE SCALE GENOMIC DNA]</scope>
    <source>
        <strain evidence="3 4">PRI2</strain>
    </source>
</reference>
<evidence type="ECO:0000313" key="3">
    <source>
        <dbReference type="EMBL" id="TID17091.1"/>
    </source>
</evidence>
<feature type="compositionally biased region" description="Low complexity" evidence="1">
    <location>
        <begin position="143"/>
        <end position="162"/>
    </location>
</feature>
<accession>A0A4Z1NQZ4</accession>
<evidence type="ECO:0000256" key="1">
    <source>
        <dbReference type="SAM" id="MobiDB-lite"/>
    </source>
</evidence>
<evidence type="ECO:0000313" key="4">
    <source>
        <dbReference type="Proteomes" id="UP000298493"/>
    </source>
</evidence>
<comment type="caution">
    <text evidence="3">The sequence shown here is derived from an EMBL/GenBank/DDBJ whole genome shotgun (WGS) entry which is preliminary data.</text>
</comment>
<protein>
    <submittedName>
        <fullName evidence="3">Putative pyrophosphatase/phosphodiesterase</fullName>
    </submittedName>
</protein>
<organism evidence="3 4">
    <name type="scientific">Venturia nashicola</name>
    <dbReference type="NCBI Taxonomy" id="86259"/>
    <lineage>
        <taxon>Eukaryota</taxon>
        <taxon>Fungi</taxon>
        <taxon>Dikarya</taxon>
        <taxon>Ascomycota</taxon>
        <taxon>Pezizomycotina</taxon>
        <taxon>Dothideomycetes</taxon>
        <taxon>Pleosporomycetidae</taxon>
        <taxon>Venturiales</taxon>
        <taxon>Venturiaceae</taxon>
        <taxon>Venturia</taxon>
    </lineage>
</organism>
<feature type="chain" id="PRO_5021359134" evidence="2">
    <location>
        <begin position="19"/>
        <end position="283"/>
    </location>
</feature>
<feature type="region of interest" description="Disordered" evidence="1">
    <location>
        <begin position="124"/>
        <end position="183"/>
    </location>
</feature>
<dbReference type="EMBL" id="SNSC02000017">
    <property type="protein sequence ID" value="TID17091.1"/>
    <property type="molecule type" value="Genomic_DNA"/>
</dbReference>
<keyword evidence="2" id="KW-0732">Signal</keyword>
<keyword evidence="4" id="KW-1185">Reference proteome</keyword>
<dbReference type="Proteomes" id="UP000298493">
    <property type="component" value="Unassembled WGS sequence"/>
</dbReference>
<feature type="compositionally biased region" description="Low complexity" evidence="1">
    <location>
        <begin position="174"/>
        <end position="183"/>
    </location>
</feature>
<feature type="signal peptide" evidence="2">
    <location>
        <begin position="1"/>
        <end position="18"/>
    </location>
</feature>